<keyword evidence="9" id="KW-1185">Reference proteome</keyword>
<evidence type="ECO:0000256" key="6">
    <source>
        <dbReference type="HAMAP-Rule" id="MF_01676"/>
    </source>
</evidence>
<keyword evidence="4 6" id="KW-1015">Disulfide bond</keyword>
<evidence type="ECO:0000313" key="9">
    <source>
        <dbReference type="Proteomes" id="UP000707352"/>
    </source>
</evidence>
<comment type="similarity">
    <text evidence="6">Belongs to the AhpD family.</text>
</comment>
<evidence type="ECO:0000256" key="4">
    <source>
        <dbReference type="ARBA" id="ARBA00023157"/>
    </source>
</evidence>
<dbReference type="EMBL" id="JAATJS010000005">
    <property type="protein sequence ID" value="NIX77878.1"/>
    <property type="molecule type" value="Genomic_DNA"/>
</dbReference>
<dbReference type="InterPro" id="IPR029032">
    <property type="entry name" value="AhpD-like"/>
</dbReference>
<protein>
    <recommendedName>
        <fullName evidence="6">Alkyl hydroperoxide reductase AhpD</fullName>
        <ecNumber evidence="6">1.11.1.28</ecNumber>
    </recommendedName>
    <alternativeName>
        <fullName evidence="6">Alkylhydroperoxidase AhpD</fullName>
    </alternativeName>
</protein>
<dbReference type="NCBIfam" id="TIGR00778">
    <property type="entry name" value="ahpD_dom"/>
    <property type="match status" value="1"/>
</dbReference>
<dbReference type="InterPro" id="IPR004675">
    <property type="entry name" value="AhpD_core"/>
</dbReference>
<evidence type="ECO:0000256" key="5">
    <source>
        <dbReference type="ARBA" id="ARBA00023284"/>
    </source>
</evidence>
<accession>A0ABX0VDZ5</accession>
<dbReference type="NCBIfam" id="TIGR00777">
    <property type="entry name" value="ahpD"/>
    <property type="match status" value="1"/>
</dbReference>
<dbReference type="InterPro" id="IPR003779">
    <property type="entry name" value="CMD-like"/>
</dbReference>
<feature type="active site" description="Cysteine sulfenic acid (-SOH) intermediate" evidence="6">
    <location>
        <position position="133"/>
    </location>
</feature>
<dbReference type="RefSeq" id="WP_167673794.1">
    <property type="nucleotide sequence ID" value="NZ_JAATJS010000005.1"/>
</dbReference>
<keyword evidence="1 6" id="KW-0575">Peroxidase</keyword>
<reference evidence="8 9" key="1">
    <citation type="submission" date="2020-03" db="EMBL/GenBank/DDBJ databases">
        <title>The genome sequence of Microvirga sp. c23x22.</title>
        <authorList>
            <person name="Zhang X."/>
        </authorList>
    </citation>
    <scope>NUCLEOTIDE SEQUENCE [LARGE SCALE GENOMIC DNA]</scope>
    <source>
        <strain evidence="9">c23x22</strain>
    </source>
</reference>
<dbReference type="InterPro" id="IPR004674">
    <property type="entry name" value="AhpD"/>
</dbReference>
<dbReference type="Proteomes" id="UP000707352">
    <property type="component" value="Unassembled WGS sequence"/>
</dbReference>
<comment type="catalytic activity">
    <reaction evidence="6">
        <text>N(6)-[(R)-dihydrolipoyl]-L-lysyl-[lipoyl-carrier protein] + a hydroperoxide = N(6)-[(R)-lipoyl]-L-lysyl-[lipoyl-carrier protein] + an alcohol + H2O</text>
        <dbReference type="Rhea" id="RHEA:62636"/>
        <dbReference type="Rhea" id="RHEA-COMP:10502"/>
        <dbReference type="Rhea" id="RHEA-COMP:16355"/>
        <dbReference type="ChEBI" id="CHEBI:15377"/>
        <dbReference type="ChEBI" id="CHEBI:30879"/>
        <dbReference type="ChEBI" id="CHEBI:35924"/>
        <dbReference type="ChEBI" id="CHEBI:83099"/>
        <dbReference type="ChEBI" id="CHEBI:83100"/>
        <dbReference type="EC" id="1.11.1.28"/>
    </reaction>
</comment>
<name>A0ABX0VDZ5_9HYPH</name>
<feature type="disulfide bond" description="Interchain (with AhpC); in linked form" evidence="6">
    <location>
        <position position="133"/>
    </location>
</feature>
<evidence type="ECO:0000259" key="7">
    <source>
        <dbReference type="Pfam" id="PF02627"/>
    </source>
</evidence>
<keyword evidence="3 6" id="KW-0560">Oxidoreductase</keyword>
<dbReference type="HAMAP" id="MF_01676">
    <property type="entry name" value="AhpD"/>
    <property type="match status" value="1"/>
</dbReference>
<evidence type="ECO:0000256" key="1">
    <source>
        <dbReference type="ARBA" id="ARBA00022559"/>
    </source>
</evidence>
<dbReference type="Gene3D" id="1.20.1290.10">
    <property type="entry name" value="AhpD-like"/>
    <property type="match status" value="1"/>
</dbReference>
<dbReference type="PANTHER" id="PTHR33930">
    <property type="entry name" value="ALKYL HYDROPEROXIDE REDUCTASE AHPD"/>
    <property type="match status" value="1"/>
</dbReference>
<feature type="domain" description="Carboxymuconolactone decarboxylase-like" evidence="7">
    <location>
        <begin position="94"/>
        <end position="173"/>
    </location>
</feature>
<sequence>MSLDALKDLIPDYAKDIRLNLGSLATEPSLTTQQRAGAFVAAALASRNAEVIRAVVAEFGSQLSAEALSAAKAAASIMGMNNIYYRFVHMAGGDYANMPARLRMNVIARPGIDKADFELWSLVVSAINGCEMCVKSHEQVVRSAGLTQEQVQASVRIAATIHAVAATLDGEAALFQPMADAAE</sequence>
<organism evidence="8 9">
    <name type="scientific">Microvirga terricola</name>
    <dbReference type="NCBI Taxonomy" id="2719797"/>
    <lineage>
        <taxon>Bacteria</taxon>
        <taxon>Pseudomonadati</taxon>
        <taxon>Pseudomonadota</taxon>
        <taxon>Alphaproteobacteria</taxon>
        <taxon>Hyphomicrobiales</taxon>
        <taxon>Methylobacteriaceae</taxon>
        <taxon>Microvirga</taxon>
    </lineage>
</organism>
<comment type="caution">
    <text evidence="8">The sequence shown here is derived from an EMBL/GenBank/DDBJ whole genome shotgun (WGS) entry which is preliminary data.</text>
</comment>
<dbReference type="EC" id="1.11.1.28" evidence="6"/>
<dbReference type="SUPFAM" id="SSF69118">
    <property type="entry name" value="AhpD-like"/>
    <property type="match status" value="1"/>
</dbReference>
<gene>
    <name evidence="6" type="primary">ahpD</name>
    <name evidence="8" type="ORF">HB375_14855</name>
</gene>
<proteinExistence type="inferred from homology"/>
<comment type="function">
    <text evidence="6">Antioxidant protein with alkyl hydroperoxidase activity. Required for the reduction of the AhpC active site cysteine residues and for the regeneration of the AhpC enzyme activity.</text>
</comment>
<feature type="active site" description="Proton donor" evidence="6">
    <location>
        <position position="130"/>
    </location>
</feature>
<feature type="disulfide bond" evidence="6">
    <location>
        <begin position="130"/>
        <end position="133"/>
    </location>
</feature>
<dbReference type="PANTHER" id="PTHR33930:SF7">
    <property type="entry name" value="ALKYL HYDROPEROXIDE REDUCTASE AHPD"/>
    <property type="match status" value="1"/>
</dbReference>
<dbReference type="Pfam" id="PF02627">
    <property type="entry name" value="CMD"/>
    <property type="match status" value="1"/>
</dbReference>
<evidence type="ECO:0000256" key="3">
    <source>
        <dbReference type="ARBA" id="ARBA00023002"/>
    </source>
</evidence>
<evidence type="ECO:0000256" key="2">
    <source>
        <dbReference type="ARBA" id="ARBA00022862"/>
    </source>
</evidence>
<keyword evidence="2 6" id="KW-0049">Antioxidant</keyword>
<evidence type="ECO:0000313" key="8">
    <source>
        <dbReference type="EMBL" id="NIX77878.1"/>
    </source>
</evidence>
<keyword evidence="5 6" id="KW-0676">Redox-active center</keyword>